<gene>
    <name evidence="1" type="ORF">LG34_06390</name>
</gene>
<keyword evidence="2" id="KW-1185">Reference proteome</keyword>
<sequence length="119" mass="14397">MRYHFEPPKIFSTAYGQTYECDHPVYNKCTLYLIGDKGLAVIQQKYVKETKSTYWTKIDPWLTDQLYLHPGFKKFFDERAGECVNDLYPTVTIRQIMWALKMKPIKRERWETCFDRRNI</sequence>
<dbReference type="AlphaFoldDB" id="A0A2V1JUE9"/>
<proteinExistence type="predicted"/>
<dbReference type="OrthoDB" id="2045468at2"/>
<comment type="caution">
    <text evidence="1">The sequence shown here is derived from an EMBL/GenBank/DDBJ whole genome shotgun (WGS) entry which is preliminary data.</text>
</comment>
<evidence type="ECO:0000313" key="2">
    <source>
        <dbReference type="Proteomes" id="UP000245288"/>
    </source>
</evidence>
<reference evidence="1 2" key="1">
    <citation type="submission" date="2014-09" db="EMBL/GenBank/DDBJ databases">
        <title>Butyrate-producing bacteria isolated from human gut.</title>
        <authorList>
            <person name="Zhang Q."/>
            <person name="Zhao L."/>
        </authorList>
    </citation>
    <scope>NUCLEOTIDE SEQUENCE [LARGE SCALE GENOMIC DNA]</scope>
    <source>
        <strain evidence="1 2">21</strain>
    </source>
</reference>
<protein>
    <submittedName>
        <fullName evidence="1">Uncharacterized protein</fullName>
    </submittedName>
</protein>
<organism evidence="1 2">
    <name type="scientific">Eubacterium ramulus</name>
    <dbReference type="NCBI Taxonomy" id="39490"/>
    <lineage>
        <taxon>Bacteria</taxon>
        <taxon>Bacillati</taxon>
        <taxon>Bacillota</taxon>
        <taxon>Clostridia</taxon>
        <taxon>Eubacteriales</taxon>
        <taxon>Eubacteriaceae</taxon>
        <taxon>Eubacterium</taxon>
    </lineage>
</organism>
<dbReference type="EMBL" id="JRFU01000061">
    <property type="protein sequence ID" value="PWE87145.1"/>
    <property type="molecule type" value="Genomic_DNA"/>
</dbReference>
<evidence type="ECO:0000313" key="1">
    <source>
        <dbReference type="EMBL" id="PWE87145.1"/>
    </source>
</evidence>
<name>A0A2V1JUE9_EUBRA</name>
<accession>A0A2V1JUE9</accession>
<dbReference type="Proteomes" id="UP000245288">
    <property type="component" value="Unassembled WGS sequence"/>
</dbReference>